<dbReference type="GO" id="GO:0006784">
    <property type="term" value="P:heme A biosynthetic process"/>
    <property type="evidence" value="ECO:0007669"/>
    <property type="project" value="InterPro"/>
</dbReference>
<keyword evidence="8" id="KW-0350">Heme biosynthesis</keyword>
<proteinExistence type="predicted"/>
<evidence type="ECO:0000313" key="14">
    <source>
        <dbReference type="Proteomes" id="UP000012081"/>
    </source>
</evidence>
<evidence type="ECO:0000256" key="11">
    <source>
        <dbReference type="ARBA" id="ARBA00023444"/>
    </source>
</evidence>
<feature type="transmembrane region" description="Helical" evidence="12">
    <location>
        <begin position="242"/>
        <end position="263"/>
    </location>
</feature>
<dbReference type="Pfam" id="PF02628">
    <property type="entry name" value="COX15-CtaA"/>
    <property type="match status" value="1"/>
</dbReference>
<reference evidence="13 14" key="1">
    <citation type="submission" date="2013-03" db="EMBL/GenBank/DDBJ databases">
        <title>Assembly of a new bacterial strain Brevibacillus borstelensis AK1.</title>
        <authorList>
            <person name="Rajan I."/>
            <person name="PoliReddy D."/>
            <person name="Sugumar T."/>
            <person name="Rathinam K."/>
            <person name="Alqarawi S."/>
            <person name="Khalil A.B."/>
            <person name="Sivakumar N."/>
        </authorList>
    </citation>
    <scope>NUCLEOTIDE SEQUENCE [LARGE SCALE GENOMIC DNA]</scope>
    <source>
        <strain evidence="13 14">AK1</strain>
    </source>
</reference>
<comment type="pathway">
    <text evidence="11">Porphyrin-containing compound metabolism.</text>
</comment>
<evidence type="ECO:0000256" key="9">
    <source>
        <dbReference type="ARBA" id="ARBA00023136"/>
    </source>
</evidence>
<dbReference type="GO" id="GO:0016020">
    <property type="term" value="C:membrane"/>
    <property type="evidence" value="ECO:0007669"/>
    <property type="project" value="UniProtKB-SubCell"/>
</dbReference>
<sequence length="306" mass="34333">MDKWLKWFAIASTIITFMVMIGGSLVTKTDSGLGCGNDWPLCNGRWVPEYTLESMIEYMHRFVTGMTGIIVGIFSILAWRRYPRNREVRGLVMFSMFFLILESFLGASAVIWPQSSAVMALHFGFSLLAFSGVLLLSIFVLQRNKVEKLVRGTVSKGFRWAIWIVTIYAYGVVYLGAYVRHTGSNLGCSDWPLCQGKLIPELSGQTGIHFMHRVAAIVLAILLAAVLVYVLRHFKETRRDLYGAGILSFVLVVIQVLSGGWVVLSRLTLYSTIFHSAVITCLFGTMCYMCLQSLKAPEKGTKRQQQ</sequence>
<comment type="subcellular location">
    <subcellularLocation>
        <location evidence="1">Membrane</location>
        <topology evidence="1">Multi-pass membrane protein</topology>
    </subcellularLocation>
</comment>
<feature type="transmembrane region" description="Helical" evidence="12">
    <location>
        <begin position="91"/>
        <end position="112"/>
    </location>
</feature>
<evidence type="ECO:0000256" key="6">
    <source>
        <dbReference type="ARBA" id="ARBA00023002"/>
    </source>
</evidence>
<feature type="transmembrane region" description="Helical" evidence="12">
    <location>
        <begin position="269"/>
        <end position="291"/>
    </location>
</feature>
<name>M8D2E0_9BACL</name>
<keyword evidence="14" id="KW-1185">Reference proteome</keyword>
<dbReference type="GO" id="GO:0046872">
    <property type="term" value="F:metal ion binding"/>
    <property type="evidence" value="ECO:0007669"/>
    <property type="project" value="UniProtKB-KW"/>
</dbReference>
<feature type="transmembrane region" description="Helical" evidence="12">
    <location>
        <begin position="7"/>
        <end position="26"/>
    </location>
</feature>
<evidence type="ECO:0000256" key="12">
    <source>
        <dbReference type="SAM" id="Phobius"/>
    </source>
</evidence>
<evidence type="ECO:0000256" key="1">
    <source>
        <dbReference type="ARBA" id="ARBA00004141"/>
    </source>
</evidence>
<evidence type="ECO:0000256" key="3">
    <source>
        <dbReference type="ARBA" id="ARBA00022692"/>
    </source>
</evidence>
<dbReference type="InterPro" id="IPR003780">
    <property type="entry name" value="COX15/CtaA_fam"/>
</dbReference>
<evidence type="ECO:0000313" key="13">
    <source>
        <dbReference type="EMBL" id="EMT50399.1"/>
    </source>
</evidence>
<dbReference type="InterPro" id="IPR050450">
    <property type="entry name" value="COX15/CtaA_HemeA_synthase"/>
</dbReference>
<keyword evidence="3 12" id="KW-0812">Transmembrane</keyword>
<evidence type="ECO:0000256" key="2">
    <source>
        <dbReference type="ARBA" id="ARBA00022475"/>
    </source>
</evidence>
<keyword evidence="9 12" id="KW-0472">Membrane</keyword>
<keyword evidence="6" id="KW-0560">Oxidoreductase</keyword>
<comment type="caution">
    <text evidence="13">The sequence shown here is derived from an EMBL/GenBank/DDBJ whole genome shotgun (WGS) entry which is preliminary data.</text>
</comment>
<dbReference type="PANTHER" id="PTHR35457">
    <property type="entry name" value="HEME A SYNTHASE"/>
    <property type="match status" value="1"/>
</dbReference>
<evidence type="ECO:0000256" key="5">
    <source>
        <dbReference type="ARBA" id="ARBA00022989"/>
    </source>
</evidence>
<evidence type="ECO:0000256" key="10">
    <source>
        <dbReference type="ARBA" id="ARBA00023157"/>
    </source>
</evidence>
<keyword evidence="7" id="KW-0408">Iron</keyword>
<evidence type="ECO:0000256" key="7">
    <source>
        <dbReference type="ARBA" id="ARBA00023004"/>
    </source>
</evidence>
<dbReference type="GO" id="GO:0016491">
    <property type="term" value="F:oxidoreductase activity"/>
    <property type="evidence" value="ECO:0007669"/>
    <property type="project" value="UniProtKB-KW"/>
</dbReference>
<gene>
    <name evidence="13" type="ORF">I532_22637</name>
</gene>
<dbReference type="Proteomes" id="UP000012081">
    <property type="component" value="Unassembled WGS sequence"/>
</dbReference>
<keyword evidence="10" id="KW-1015">Disulfide bond</keyword>
<evidence type="ECO:0000256" key="4">
    <source>
        <dbReference type="ARBA" id="ARBA00022723"/>
    </source>
</evidence>
<evidence type="ECO:0000256" key="8">
    <source>
        <dbReference type="ARBA" id="ARBA00023133"/>
    </source>
</evidence>
<protein>
    <submittedName>
        <fullName evidence="13">Cytochrome aa3 controlling protein</fullName>
    </submittedName>
</protein>
<feature type="transmembrane region" description="Helical" evidence="12">
    <location>
        <begin position="160"/>
        <end position="179"/>
    </location>
</feature>
<accession>M8D2E0</accession>
<feature type="transmembrane region" description="Helical" evidence="12">
    <location>
        <begin position="210"/>
        <end position="230"/>
    </location>
</feature>
<feature type="transmembrane region" description="Helical" evidence="12">
    <location>
        <begin position="58"/>
        <end position="79"/>
    </location>
</feature>
<dbReference type="OrthoDB" id="9816428at2"/>
<keyword evidence="4" id="KW-0479">Metal-binding</keyword>
<dbReference type="GeneID" id="89498061"/>
<dbReference type="PATRIC" id="fig|1300222.3.peg.4757"/>
<dbReference type="RefSeq" id="WP_003391752.1">
    <property type="nucleotide sequence ID" value="NZ_APBN01000016.1"/>
</dbReference>
<keyword evidence="2" id="KW-1003">Cell membrane</keyword>
<organism evidence="13 14">
    <name type="scientific">Brevibacillus borstelensis AK1</name>
    <dbReference type="NCBI Taxonomy" id="1300222"/>
    <lineage>
        <taxon>Bacteria</taxon>
        <taxon>Bacillati</taxon>
        <taxon>Bacillota</taxon>
        <taxon>Bacilli</taxon>
        <taxon>Bacillales</taxon>
        <taxon>Paenibacillaceae</taxon>
        <taxon>Brevibacillus</taxon>
    </lineage>
</organism>
<dbReference type="STRING" id="1300222.I532_22637"/>
<keyword evidence="5 12" id="KW-1133">Transmembrane helix</keyword>
<feature type="transmembrane region" description="Helical" evidence="12">
    <location>
        <begin position="118"/>
        <end position="140"/>
    </location>
</feature>
<dbReference type="AlphaFoldDB" id="M8D2E0"/>
<dbReference type="EMBL" id="APBN01000016">
    <property type="protein sequence ID" value="EMT50399.1"/>
    <property type="molecule type" value="Genomic_DNA"/>
</dbReference>
<dbReference type="PANTHER" id="PTHR35457:SF1">
    <property type="entry name" value="HEME A SYNTHASE"/>
    <property type="match status" value="1"/>
</dbReference>